<dbReference type="Proteomes" id="UP001356427">
    <property type="component" value="Unassembled WGS sequence"/>
</dbReference>
<dbReference type="Pfam" id="PF00094">
    <property type="entry name" value="VWD"/>
    <property type="match status" value="1"/>
</dbReference>
<organism evidence="2 3">
    <name type="scientific">Coregonus suidteri</name>
    <dbReference type="NCBI Taxonomy" id="861788"/>
    <lineage>
        <taxon>Eukaryota</taxon>
        <taxon>Metazoa</taxon>
        <taxon>Chordata</taxon>
        <taxon>Craniata</taxon>
        <taxon>Vertebrata</taxon>
        <taxon>Euteleostomi</taxon>
        <taxon>Actinopterygii</taxon>
        <taxon>Neopterygii</taxon>
        <taxon>Teleostei</taxon>
        <taxon>Protacanthopterygii</taxon>
        <taxon>Salmoniformes</taxon>
        <taxon>Salmonidae</taxon>
        <taxon>Coregoninae</taxon>
        <taxon>Coregonus</taxon>
    </lineage>
</organism>
<dbReference type="EMBL" id="JAGTTL010000004">
    <property type="protein sequence ID" value="KAK6323521.1"/>
    <property type="molecule type" value="Genomic_DNA"/>
</dbReference>
<dbReference type="AlphaFoldDB" id="A0AAN8NAR8"/>
<dbReference type="PROSITE" id="PS51233">
    <property type="entry name" value="VWFD"/>
    <property type="match status" value="1"/>
</dbReference>
<dbReference type="InterPro" id="IPR001846">
    <property type="entry name" value="VWF_type-D"/>
</dbReference>
<evidence type="ECO:0000313" key="2">
    <source>
        <dbReference type="EMBL" id="KAK6323521.1"/>
    </source>
</evidence>
<protein>
    <recommendedName>
        <fullName evidence="1">VWFD domain-containing protein</fullName>
    </recommendedName>
</protein>
<accession>A0AAN8NAR8</accession>
<feature type="domain" description="VWFD" evidence="1">
    <location>
        <begin position="1"/>
        <end position="105"/>
    </location>
</feature>
<reference evidence="2 3" key="1">
    <citation type="submission" date="2021-04" db="EMBL/GenBank/DDBJ databases">
        <authorList>
            <person name="De Guttry C."/>
            <person name="Zahm M."/>
            <person name="Klopp C."/>
            <person name="Cabau C."/>
            <person name="Louis A."/>
            <person name="Berthelot C."/>
            <person name="Parey E."/>
            <person name="Roest Crollius H."/>
            <person name="Montfort J."/>
            <person name="Robinson-Rechavi M."/>
            <person name="Bucao C."/>
            <person name="Bouchez O."/>
            <person name="Gislard M."/>
            <person name="Lluch J."/>
            <person name="Milhes M."/>
            <person name="Lampietro C."/>
            <person name="Lopez Roques C."/>
            <person name="Donnadieu C."/>
            <person name="Braasch I."/>
            <person name="Desvignes T."/>
            <person name="Postlethwait J."/>
            <person name="Bobe J."/>
            <person name="Wedekind C."/>
            <person name="Guiguen Y."/>
        </authorList>
    </citation>
    <scope>NUCLEOTIDE SEQUENCE [LARGE SCALE GENOMIC DNA]</scope>
    <source>
        <strain evidence="2">Cs_M1</strain>
        <tissue evidence="2">Blood</tissue>
    </source>
</reference>
<evidence type="ECO:0000259" key="1">
    <source>
        <dbReference type="PROSITE" id="PS51233"/>
    </source>
</evidence>
<proteinExistence type="predicted"/>
<sequence>MLWWKWFRVVVKLQACGKTGLKSVVAVYVYFNDLIVTVNSKHETWINGKKVTLPRLLSNEVSVKVSDKTLTIERMSGLQVSYSLSQEITVTVSANMADKETIVST</sequence>
<gene>
    <name evidence="2" type="ORF">J4Q44_G00058600</name>
</gene>
<name>A0AAN8NAR8_9TELE</name>
<comment type="caution">
    <text evidence="2">The sequence shown here is derived from an EMBL/GenBank/DDBJ whole genome shotgun (WGS) entry which is preliminary data.</text>
</comment>
<keyword evidence="3" id="KW-1185">Reference proteome</keyword>
<evidence type="ECO:0000313" key="3">
    <source>
        <dbReference type="Proteomes" id="UP001356427"/>
    </source>
</evidence>